<dbReference type="Gene3D" id="3.40.50.720">
    <property type="entry name" value="NAD(P)-binding Rossmann-like Domain"/>
    <property type="match status" value="1"/>
</dbReference>
<protein>
    <submittedName>
        <fullName evidence="5">Oxidoreductase, short chain dehydrogenase/reductase family protein</fullName>
    </submittedName>
</protein>
<dbReference type="PIRSF" id="PIRSF000126">
    <property type="entry name" value="11-beta-HSD1"/>
    <property type="match status" value="1"/>
</dbReference>
<evidence type="ECO:0000256" key="2">
    <source>
        <dbReference type="ARBA" id="ARBA00023002"/>
    </source>
</evidence>
<keyword evidence="6" id="KW-1185">Reference proteome</keyword>
<dbReference type="RefSeq" id="WP_006973406.1">
    <property type="nucleotide sequence ID" value="NZ_ABCS01000046.1"/>
</dbReference>
<dbReference type="GO" id="GO:0016491">
    <property type="term" value="F:oxidoreductase activity"/>
    <property type="evidence" value="ECO:0007669"/>
    <property type="project" value="UniProtKB-KW"/>
</dbReference>
<comment type="similarity">
    <text evidence="1 3">Belongs to the short-chain dehydrogenases/reductases (SDR) family.</text>
</comment>
<evidence type="ECO:0000256" key="3">
    <source>
        <dbReference type="RuleBase" id="RU000363"/>
    </source>
</evidence>
<dbReference type="SMART" id="SM00822">
    <property type="entry name" value="PKS_KR"/>
    <property type="match status" value="1"/>
</dbReference>
<proteinExistence type="inferred from homology"/>
<gene>
    <name evidence="5" type="ORF">PPSIR1_37859</name>
</gene>
<dbReference type="InterPro" id="IPR036291">
    <property type="entry name" value="NAD(P)-bd_dom_sf"/>
</dbReference>
<dbReference type="GO" id="GO:0016020">
    <property type="term" value="C:membrane"/>
    <property type="evidence" value="ECO:0007669"/>
    <property type="project" value="TreeGrafter"/>
</dbReference>
<sequence length="262" mass="27340">MSPRSKQVAVVTGASAGLGRELARLFAADGHALVLVARREDRLRALAEELREAHGVDAHVLALDLADPSAAPTLARWLADAGLEVEFLVNNAGFGSTGAFAELDVAGELGQIDVNVRALVHLTRLLLPGMRGRGRGRILNLGSTAGFQPGPYMATYYASKAFVNSFSEALAHELAGTGVSVTVSCPGPTATEFGDIAGNAKNALFTQGTVASAEDVARHAYRAMSKGKRVAIPGLLNKVSARGATLLPRGLIVRIAGRLNRP</sequence>
<evidence type="ECO:0000259" key="4">
    <source>
        <dbReference type="SMART" id="SM00822"/>
    </source>
</evidence>
<evidence type="ECO:0000313" key="5">
    <source>
        <dbReference type="EMBL" id="EDM77405.1"/>
    </source>
</evidence>
<dbReference type="SUPFAM" id="SSF51735">
    <property type="entry name" value="NAD(P)-binding Rossmann-fold domains"/>
    <property type="match status" value="1"/>
</dbReference>
<dbReference type="InterPro" id="IPR057326">
    <property type="entry name" value="KR_dom"/>
</dbReference>
<dbReference type="PRINTS" id="PR00081">
    <property type="entry name" value="GDHRDH"/>
</dbReference>
<dbReference type="InterPro" id="IPR002347">
    <property type="entry name" value="SDR_fam"/>
</dbReference>
<name>A6G9L1_9BACT</name>
<dbReference type="STRING" id="391625.PPSIR1_37859"/>
<dbReference type="EMBL" id="ABCS01000046">
    <property type="protein sequence ID" value="EDM77405.1"/>
    <property type="molecule type" value="Genomic_DNA"/>
</dbReference>
<dbReference type="OrthoDB" id="151996at2"/>
<feature type="domain" description="Ketoreductase" evidence="4">
    <location>
        <begin position="7"/>
        <end position="189"/>
    </location>
</feature>
<evidence type="ECO:0000313" key="6">
    <source>
        <dbReference type="Proteomes" id="UP000005801"/>
    </source>
</evidence>
<dbReference type="Proteomes" id="UP000005801">
    <property type="component" value="Unassembled WGS sequence"/>
</dbReference>
<dbReference type="eggNOG" id="COG0300">
    <property type="taxonomic scope" value="Bacteria"/>
</dbReference>
<dbReference type="Pfam" id="PF00106">
    <property type="entry name" value="adh_short"/>
    <property type="match status" value="1"/>
</dbReference>
<dbReference type="PRINTS" id="PR00080">
    <property type="entry name" value="SDRFAMILY"/>
</dbReference>
<comment type="caution">
    <text evidence="5">The sequence shown here is derived from an EMBL/GenBank/DDBJ whole genome shotgun (WGS) entry which is preliminary data.</text>
</comment>
<dbReference type="PANTHER" id="PTHR44196:SF2">
    <property type="entry name" value="SHORT-CHAIN DEHYDROGENASE-RELATED"/>
    <property type="match status" value="1"/>
</dbReference>
<reference evidence="5 6" key="1">
    <citation type="submission" date="2007-06" db="EMBL/GenBank/DDBJ databases">
        <authorList>
            <person name="Shimkets L."/>
            <person name="Ferriera S."/>
            <person name="Johnson J."/>
            <person name="Kravitz S."/>
            <person name="Beeson K."/>
            <person name="Sutton G."/>
            <person name="Rogers Y.-H."/>
            <person name="Friedman R."/>
            <person name="Frazier M."/>
            <person name="Venter J.C."/>
        </authorList>
    </citation>
    <scope>NUCLEOTIDE SEQUENCE [LARGE SCALE GENOMIC DNA]</scope>
    <source>
        <strain evidence="5 6">SIR-1</strain>
    </source>
</reference>
<accession>A6G9L1</accession>
<organism evidence="5 6">
    <name type="scientific">Plesiocystis pacifica SIR-1</name>
    <dbReference type="NCBI Taxonomy" id="391625"/>
    <lineage>
        <taxon>Bacteria</taxon>
        <taxon>Pseudomonadati</taxon>
        <taxon>Myxococcota</taxon>
        <taxon>Polyangia</taxon>
        <taxon>Nannocystales</taxon>
        <taxon>Nannocystaceae</taxon>
        <taxon>Plesiocystis</taxon>
    </lineage>
</organism>
<evidence type="ECO:0000256" key="1">
    <source>
        <dbReference type="ARBA" id="ARBA00006484"/>
    </source>
</evidence>
<dbReference type="PANTHER" id="PTHR44196">
    <property type="entry name" value="DEHYDROGENASE/REDUCTASE SDR FAMILY MEMBER 7B"/>
    <property type="match status" value="1"/>
</dbReference>
<dbReference type="AlphaFoldDB" id="A6G9L1"/>
<keyword evidence="2" id="KW-0560">Oxidoreductase</keyword>